<evidence type="ECO:0000313" key="2">
    <source>
        <dbReference type="EMBL" id="QKF94516.1"/>
    </source>
</evidence>
<gene>
    <name evidence="2" type="ORF">Fadolivirus_1_1058</name>
</gene>
<reference evidence="2 3" key="1">
    <citation type="submission" date="2020-04" db="EMBL/GenBank/DDBJ databases">
        <title>Advantages and limits of metagenomic assembly and binning of a giant virus.</title>
        <authorList>
            <person name="Schulz F."/>
            <person name="Andreani J."/>
            <person name="Francis R."/>
            <person name="Boudjemaa H."/>
            <person name="Bou Khalil J.Y."/>
            <person name="Lee J."/>
            <person name="La Scola B."/>
            <person name="Woyke T."/>
        </authorList>
    </citation>
    <scope>NUCLEOTIDE SEQUENCE [LARGE SCALE GENOMIC DNA]</scope>
    <source>
        <strain evidence="2 3">FV1/VV64</strain>
    </source>
</reference>
<feature type="domain" description="Reverse transcriptase" evidence="1">
    <location>
        <begin position="203"/>
        <end position="481"/>
    </location>
</feature>
<dbReference type="Proteomes" id="UP001162001">
    <property type="component" value="Segment"/>
</dbReference>
<dbReference type="PANTHER" id="PTHR47027:SF20">
    <property type="entry name" value="REVERSE TRANSCRIPTASE-LIKE PROTEIN WITH RNA-DIRECTED DNA POLYMERASE DOMAIN"/>
    <property type="match status" value="1"/>
</dbReference>
<dbReference type="Gene3D" id="3.30.70.270">
    <property type="match status" value="1"/>
</dbReference>
<name>A0A7D3V7V7_9VIRU</name>
<keyword evidence="2" id="KW-0695">RNA-directed DNA polymerase</keyword>
<keyword evidence="3" id="KW-1185">Reference proteome</keyword>
<protein>
    <submittedName>
        <fullName evidence="2">Reverse transcriptase</fullName>
    </submittedName>
</protein>
<dbReference type="PANTHER" id="PTHR47027">
    <property type="entry name" value="REVERSE TRANSCRIPTASE DOMAIN-CONTAINING PROTEIN"/>
    <property type="match status" value="1"/>
</dbReference>
<keyword evidence="2" id="KW-0808">Transferase</keyword>
<dbReference type="InterPro" id="IPR000477">
    <property type="entry name" value="RT_dom"/>
</dbReference>
<organism evidence="2 3">
    <name type="scientific">Fadolivirus FV1/VV64</name>
    <dbReference type="NCBI Taxonomy" id="3070911"/>
    <lineage>
        <taxon>Viruses</taxon>
        <taxon>Varidnaviria</taxon>
        <taxon>Bamfordvirae</taxon>
        <taxon>Nucleocytoviricota</taxon>
        <taxon>Megaviricetes</taxon>
        <taxon>Imitervirales</taxon>
        <taxon>Mimiviridae</taxon>
        <taxon>Klosneuvirinae</taxon>
        <taxon>Fadolivirus</taxon>
        <taxon>Fadolivirus algeromassiliense</taxon>
    </lineage>
</organism>
<sequence length="636" mass="72655">MGNYTSYLSGSTTGEFTNVDNQTNVNQMQNGGEFDPVDFSHFDEMTKDQLVNYIKLLKPKQVNLPDDMTDKMKNMEIENSELMPMAIELYQKMLDTFGEYKPTQADKNHNKKKVYFVRPKFDADVVKKTLNEPVQNISTPLDTTLVQPTPSIVSMKMDDITVDEFTNSFNNTLSKKDMIGINKRMLRDMPQYMKQRFVNTYNKVLSDHSKVNNLSVGKGSYVYKASKHGSTSDINSFRQIISLPNVATQLHRILALRLNNYMQANKYIDTTIQKGGVSGQKFAIFEQYYKVKSILKHANQNKKSCAVLFLDISNAFGNIDLQNLYSVLKLYNVDQNFTNYVREFYSKFEYYIDTANIKTDTFKWKNGLVQGDSMSPLLFIIALNYVLTHVDNQYKSTHGYAIDDKTSILLTAFVDDICIICKDLASLEIVYKRLKELLTMLGLPINKSKCAVMVANDNSTVTGDLATIQKVNVFKYLGEYVSSDGSCTESYVQFLRGLSRKCKSIDGKAIPTNEKLKLFETVVVPWIHRKTLAMYDISMTNRLKIVAVLKPYLEGWGHAGVINIFSNVMPILNDSKDAVISNVRFEDTDFDDELEQNIEVANYVLKDANIKVEYSQIDDEFTIDAELEEYDQMVDE</sequence>
<evidence type="ECO:0000313" key="3">
    <source>
        <dbReference type="Proteomes" id="UP001162001"/>
    </source>
</evidence>
<proteinExistence type="predicted"/>
<accession>A0A7D3V7V7</accession>
<dbReference type="CDD" id="cd01650">
    <property type="entry name" value="RT_nLTR_like"/>
    <property type="match status" value="1"/>
</dbReference>
<keyword evidence="2" id="KW-0548">Nucleotidyltransferase</keyword>
<dbReference type="Pfam" id="PF00078">
    <property type="entry name" value="RVT_1"/>
    <property type="match status" value="1"/>
</dbReference>
<evidence type="ECO:0000259" key="1">
    <source>
        <dbReference type="PROSITE" id="PS50878"/>
    </source>
</evidence>
<dbReference type="InterPro" id="IPR043128">
    <property type="entry name" value="Rev_trsase/Diguanyl_cyclase"/>
</dbReference>
<dbReference type="SUPFAM" id="SSF56672">
    <property type="entry name" value="DNA/RNA polymerases"/>
    <property type="match status" value="1"/>
</dbReference>
<dbReference type="PROSITE" id="PS50878">
    <property type="entry name" value="RT_POL"/>
    <property type="match status" value="1"/>
</dbReference>
<dbReference type="EMBL" id="MT418680">
    <property type="protein sequence ID" value="QKF94516.1"/>
    <property type="molecule type" value="Genomic_DNA"/>
</dbReference>
<dbReference type="InterPro" id="IPR043502">
    <property type="entry name" value="DNA/RNA_pol_sf"/>
</dbReference>
<dbReference type="GO" id="GO:0003964">
    <property type="term" value="F:RNA-directed DNA polymerase activity"/>
    <property type="evidence" value="ECO:0007669"/>
    <property type="project" value="UniProtKB-KW"/>
</dbReference>